<comment type="subcellular location">
    <subcellularLocation>
        <location evidence="2">Cytoplasm</location>
    </subcellularLocation>
</comment>
<dbReference type="Gene3D" id="1.20.1440.30">
    <property type="entry name" value="Biosynthetic Protein domain"/>
    <property type="match status" value="1"/>
</dbReference>
<dbReference type="InterPro" id="IPR007815">
    <property type="entry name" value="Emycin_Estase"/>
</dbReference>
<dbReference type="Gene3D" id="3.30.1870.10">
    <property type="entry name" value="EreA-like, domain 2"/>
    <property type="match status" value="1"/>
</dbReference>
<sequence length="666" mass="75199">MDFAQQRKRMVAEQIAARGVRDRNVLNAMGKVRREAFLPKYLQEQAYEDTPLPIAEGQTISQPYIVAYMIEALALQGGEKVLELGAGSGYAAAVLAEIAGQVYTIERIGQLAEKAASHLIDEGYDNVHILHADGTRGWVDHTPFDAILVSAGAPEVPESLKNQLAIGGRMVIPVGTDTRAQELIRITHREEGQFDREDLADVRFVPLIGEEGWEVEEPQPETTRPRVIQTRPRVSETLPALLSRRGESFETPEAADLDPLLGRIGNARVVLIGEASHGTSEFYRLRACITKRLIEEKGFTIVAAEADWPDAARIDHYVRHRDVPPSEWTAFARFPTWMWRNEEVRDFIDWLHKHNAPLDMPQRTGFYGLDLYSLYNSVRAVISYLDDVDPDLATIARWRYGCLSPWEGDPAAYGHAALTGAYRNCEQDVVQMLSELYRKRQDYAHNDGERFLDASQNAHLIANAERYYRIMYYGSRASWNLRDRHMFDTLVRVMDHHGKGSKAVVWAHNSHIGDASATEMSARGEFNIGELCRKAFGDDSYRIGFGTDHGTVAAASNWDGPMEVKLVRPSHPQSYEQLFHRTNKSGLILPLKDGHVLDVARELTQPRLERAIGVIYRPETEVASHYFEAELPRQFNEYVWIDRTKAVTPLTTGEMQGVPDTYPFGV</sequence>
<keyword evidence="2 3" id="KW-0808">Transferase</keyword>
<comment type="caution">
    <text evidence="3">The sequence shown here is derived from an EMBL/GenBank/DDBJ whole genome shotgun (WGS) entry which is preliminary data.</text>
</comment>
<dbReference type="InterPro" id="IPR000682">
    <property type="entry name" value="PCMT"/>
</dbReference>
<dbReference type="HAMAP" id="MF_00090">
    <property type="entry name" value="PIMT"/>
    <property type="match status" value="1"/>
</dbReference>
<dbReference type="PANTHER" id="PTHR31299:SF0">
    <property type="entry name" value="ESTERASE, PUTATIVE (AFU_ORTHOLOGUE AFUA_1G05850)-RELATED"/>
    <property type="match status" value="1"/>
</dbReference>
<evidence type="ECO:0000313" key="4">
    <source>
        <dbReference type="Proteomes" id="UP001250932"/>
    </source>
</evidence>
<dbReference type="InterPro" id="IPR029063">
    <property type="entry name" value="SAM-dependent_MTases_sf"/>
</dbReference>
<dbReference type="EC" id="2.1.1.77" evidence="2"/>
<evidence type="ECO:0000256" key="2">
    <source>
        <dbReference type="HAMAP-Rule" id="MF_00090"/>
    </source>
</evidence>
<organism evidence="3 4">
    <name type="scientific">Candidatus Nitronereus thalassa</name>
    <dbReference type="NCBI Taxonomy" id="3020898"/>
    <lineage>
        <taxon>Bacteria</taxon>
        <taxon>Pseudomonadati</taxon>
        <taxon>Nitrospirota</taxon>
        <taxon>Nitrospiria</taxon>
        <taxon>Nitrospirales</taxon>
        <taxon>Nitrospiraceae</taxon>
        <taxon>Candidatus Nitronereus</taxon>
    </lineage>
</organism>
<keyword evidence="2 3" id="KW-0489">Methyltransferase</keyword>
<keyword evidence="2" id="KW-0963">Cytoplasm</keyword>
<dbReference type="NCBIfam" id="NF001453">
    <property type="entry name" value="PRK00312.1"/>
    <property type="match status" value="1"/>
</dbReference>
<dbReference type="SUPFAM" id="SSF53335">
    <property type="entry name" value="S-adenosyl-L-methionine-dependent methyltransferases"/>
    <property type="match status" value="1"/>
</dbReference>
<comment type="similarity">
    <text evidence="1 2">Belongs to the methyltransferase superfamily. L-isoaspartyl/D-aspartyl protein methyltransferase family.</text>
</comment>
<keyword evidence="2" id="KW-0949">S-adenosyl-L-methionine</keyword>
<reference evidence="3 4" key="1">
    <citation type="journal article" date="2023" name="ISME J.">
        <title>Cultivation and genomic characterization of novel and ubiquitous marine nitrite-oxidizing bacteria from the Nitrospirales.</title>
        <authorList>
            <person name="Mueller A.J."/>
            <person name="Daebeler A."/>
            <person name="Herbold C.W."/>
            <person name="Kirkegaard R.H."/>
            <person name="Daims H."/>
        </authorList>
    </citation>
    <scope>NUCLEOTIDE SEQUENCE [LARGE SCALE GENOMIC DNA]</scope>
    <source>
        <strain evidence="3 4">EB</strain>
    </source>
</reference>
<dbReference type="Gene3D" id="3.40.1660.10">
    <property type="entry name" value="EreA-like (biosynthetic domain)"/>
    <property type="match status" value="1"/>
</dbReference>
<dbReference type="Gene3D" id="3.40.50.150">
    <property type="entry name" value="Vaccinia Virus protein VP39"/>
    <property type="match status" value="1"/>
</dbReference>
<comment type="catalytic activity">
    <reaction evidence="2">
        <text>[protein]-L-isoaspartate + S-adenosyl-L-methionine = [protein]-L-isoaspartate alpha-methyl ester + S-adenosyl-L-homocysteine</text>
        <dbReference type="Rhea" id="RHEA:12705"/>
        <dbReference type="Rhea" id="RHEA-COMP:12143"/>
        <dbReference type="Rhea" id="RHEA-COMP:12144"/>
        <dbReference type="ChEBI" id="CHEBI:57856"/>
        <dbReference type="ChEBI" id="CHEBI:59789"/>
        <dbReference type="ChEBI" id="CHEBI:90596"/>
        <dbReference type="ChEBI" id="CHEBI:90598"/>
        <dbReference type="EC" id="2.1.1.77"/>
    </reaction>
</comment>
<evidence type="ECO:0000256" key="1">
    <source>
        <dbReference type="ARBA" id="ARBA00005369"/>
    </source>
</evidence>
<dbReference type="GO" id="GO:0004719">
    <property type="term" value="F:protein-L-isoaspartate (D-aspartate) O-methyltransferase activity"/>
    <property type="evidence" value="ECO:0007669"/>
    <property type="project" value="UniProtKB-EC"/>
</dbReference>
<dbReference type="Proteomes" id="UP001250932">
    <property type="component" value="Unassembled WGS sequence"/>
</dbReference>
<protein>
    <recommendedName>
        <fullName evidence="2">Protein-L-isoaspartate O-methyltransferase</fullName>
        <ecNumber evidence="2">2.1.1.77</ecNumber>
    </recommendedName>
    <alternativeName>
        <fullName evidence="2">L-isoaspartyl protein carboxyl methyltransferase</fullName>
    </alternativeName>
    <alternativeName>
        <fullName evidence="2">Protein L-isoaspartyl methyltransferase</fullName>
    </alternativeName>
    <alternativeName>
        <fullName evidence="2">Protein-beta-aspartate methyltransferase</fullName>
        <shortName evidence="2">PIMT</shortName>
    </alternativeName>
</protein>
<accession>A0ABU3K8L9</accession>
<dbReference type="CDD" id="cd14728">
    <property type="entry name" value="Ere-like"/>
    <property type="match status" value="1"/>
</dbReference>
<dbReference type="PANTHER" id="PTHR31299">
    <property type="entry name" value="ESTERASE, PUTATIVE (AFU_ORTHOLOGUE AFUA_1G05850)-RELATED"/>
    <property type="match status" value="1"/>
</dbReference>
<name>A0ABU3K8L9_9BACT</name>
<dbReference type="SUPFAM" id="SSF159501">
    <property type="entry name" value="EreA/ChaN-like"/>
    <property type="match status" value="1"/>
</dbReference>
<dbReference type="GO" id="GO:0032259">
    <property type="term" value="P:methylation"/>
    <property type="evidence" value="ECO:0007669"/>
    <property type="project" value="UniProtKB-KW"/>
</dbReference>
<dbReference type="EMBL" id="JAQOUE010000001">
    <property type="protein sequence ID" value="MDT7042794.1"/>
    <property type="molecule type" value="Genomic_DNA"/>
</dbReference>
<gene>
    <name evidence="2" type="primary">pcm</name>
    <name evidence="3" type="ORF">PPG34_10560</name>
</gene>
<dbReference type="Pfam" id="PF05139">
    <property type="entry name" value="Erythro_esteras"/>
    <property type="match status" value="1"/>
</dbReference>
<dbReference type="InterPro" id="IPR052036">
    <property type="entry name" value="Hydrolase/PRTase-associated"/>
</dbReference>
<proteinExistence type="inferred from homology"/>
<keyword evidence="4" id="KW-1185">Reference proteome</keyword>
<comment type="function">
    <text evidence="2">Catalyzes the methyl esterification of L-isoaspartyl residues in peptides and proteins that result from spontaneous decomposition of normal L-aspartyl and L-asparaginyl residues. It plays a role in the repair and/or degradation of damaged proteins.</text>
</comment>
<dbReference type="RefSeq" id="WP_313833251.1">
    <property type="nucleotide sequence ID" value="NZ_JAQOUE010000001.1"/>
</dbReference>
<dbReference type="NCBIfam" id="TIGR00080">
    <property type="entry name" value="pimt"/>
    <property type="match status" value="1"/>
</dbReference>
<dbReference type="Pfam" id="PF01135">
    <property type="entry name" value="PCMT"/>
    <property type="match status" value="1"/>
</dbReference>
<evidence type="ECO:0000313" key="3">
    <source>
        <dbReference type="EMBL" id="MDT7042794.1"/>
    </source>
</evidence>
<feature type="active site" evidence="2">
    <location>
        <position position="61"/>
    </location>
</feature>